<dbReference type="GO" id="GO:0016491">
    <property type="term" value="F:oxidoreductase activity"/>
    <property type="evidence" value="ECO:0007669"/>
    <property type="project" value="InterPro"/>
</dbReference>
<reference evidence="3" key="1">
    <citation type="submission" date="2017-08" db="EMBL/GenBank/DDBJ databases">
        <authorList>
            <person name="Imhoff J.F."/>
            <person name="Rahn T."/>
            <person name="Kuenzel S."/>
            <person name="Neulinger S.C."/>
        </authorList>
    </citation>
    <scope>NUCLEOTIDE SEQUENCE</scope>
    <source>
        <strain evidence="3">DSM 9154</strain>
    </source>
</reference>
<dbReference type="InterPro" id="IPR052516">
    <property type="entry name" value="N-heterocyclic_Hydroxylase"/>
</dbReference>
<dbReference type="Pfam" id="PF02738">
    <property type="entry name" value="MoCoBD_1"/>
    <property type="match status" value="1"/>
</dbReference>
<dbReference type="AlphaFoldDB" id="A0A934QGC5"/>
<organism evidence="3 4">
    <name type="scientific">Rhodovibrio salinarum</name>
    <dbReference type="NCBI Taxonomy" id="1087"/>
    <lineage>
        <taxon>Bacteria</taxon>
        <taxon>Pseudomonadati</taxon>
        <taxon>Pseudomonadota</taxon>
        <taxon>Alphaproteobacteria</taxon>
        <taxon>Rhodospirillales</taxon>
        <taxon>Rhodovibrionaceae</taxon>
        <taxon>Rhodovibrio</taxon>
    </lineage>
</organism>
<dbReference type="PANTHER" id="PTHR47495">
    <property type="entry name" value="ALDEHYDE DEHYDROGENASE"/>
    <property type="match status" value="1"/>
</dbReference>
<protein>
    <recommendedName>
        <fullName evidence="2">Aldehyde oxidase/xanthine dehydrogenase a/b hammerhead domain-containing protein</fullName>
    </recommendedName>
</protein>
<dbReference type="Gene3D" id="3.90.1170.50">
    <property type="entry name" value="Aldehyde oxidase/xanthine dehydrogenase, a/b hammerhead"/>
    <property type="match status" value="1"/>
</dbReference>
<feature type="region of interest" description="Disordered" evidence="1">
    <location>
        <begin position="13"/>
        <end position="49"/>
    </location>
</feature>
<proteinExistence type="predicted"/>
<dbReference type="InterPro" id="IPR046867">
    <property type="entry name" value="AldOxase/xan_DH_MoCoBD2"/>
</dbReference>
<evidence type="ECO:0000256" key="1">
    <source>
        <dbReference type="SAM" id="MobiDB-lite"/>
    </source>
</evidence>
<dbReference type="Pfam" id="PF20256">
    <property type="entry name" value="MoCoBD_2"/>
    <property type="match status" value="2"/>
</dbReference>
<dbReference type="SUPFAM" id="SSF56003">
    <property type="entry name" value="Molybdenum cofactor-binding domain"/>
    <property type="match status" value="2"/>
</dbReference>
<dbReference type="NCBIfam" id="TIGR01409">
    <property type="entry name" value="TAT_signal_seq"/>
    <property type="match status" value="1"/>
</dbReference>
<gene>
    <name evidence="3" type="ORF">CKO21_02630</name>
</gene>
<dbReference type="PANTHER" id="PTHR47495:SF2">
    <property type="entry name" value="ALDEHYDE DEHYDROGENASE"/>
    <property type="match status" value="1"/>
</dbReference>
<feature type="compositionally biased region" description="Polar residues" evidence="1">
    <location>
        <begin position="38"/>
        <end position="49"/>
    </location>
</feature>
<dbReference type="InterPro" id="IPR008274">
    <property type="entry name" value="AldOxase/xan_DH_MoCoBD1"/>
</dbReference>
<comment type="caution">
    <text evidence="3">The sequence shown here is derived from an EMBL/GenBank/DDBJ whole genome shotgun (WGS) entry which is preliminary data.</text>
</comment>
<evidence type="ECO:0000259" key="2">
    <source>
        <dbReference type="SMART" id="SM01008"/>
    </source>
</evidence>
<evidence type="ECO:0000313" key="4">
    <source>
        <dbReference type="Proteomes" id="UP000778970"/>
    </source>
</evidence>
<dbReference type="PIRSF" id="PIRSF036389">
    <property type="entry name" value="IOR_B"/>
    <property type="match status" value="1"/>
</dbReference>
<keyword evidence="4" id="KW-1185">Reference proteome</keyword>
<evidence type="ECO:0000313" key="3">
    <source>
        <dbReference type="EMBL" id="MBK1696137.1"/>
    </source>
</evidence>
<dbReference type="SMART" id="SM01008">
    <property type="entry name" value="Ald_Xan_dh_C"/>
    <property type="match status" value="1"/>
</dbReference>
<reference evidence="3" key="2">
    <citation type="journal article" date="2020" name="Microorganisms">
        <title>Osmotic Adaptation and Compatible Solute Biosynthesis of Phototrophic Bacteria as Revealed from Genome Analyses.</title>
        <authorList>
            <person name="Imhoff J.F."/>
            <person name="Rahn T."/>
            <person name="Kunzel S."/>
            <person name="Keller A."/>
            <person name="Neulinger S.C."/>
        </authorList>
    </citation>
    <scope>NUCLEOTIDE SEQUENCE</scope>
    <source>
        <strain evidence="3">DSM 9154</strain>
    </source>
</reference>
<dbReference type="InterPro" id="IPR019546">
    <property type="entry name" value="TAT_signal_bac_arc"/>
</dbReference>
<dbReference type="InterPro" id="IPR012368">
    <property type="entry name" value="OxRdtase_Mopterin-bd_su_IorB"/>
</dbReference>
<feature type="domain" description="Aldehyde oxidase/xanthine dehydrogenase a/b hammerhead" evidence="2">
    <location>
        <begin position="261"/>
        <end position="339"/>
    </location>
</feature>
<dbReference type="InterPro" id="IPR037165">
    <property type="entry name" value="AldOxase/xan_DH_Mopterin-bd_sf"/>
</dbReference>
<dbReference type="PROSITE" id="PS51318">
    <property type="entry name" value="TAT"/>
    <property type="match status" value="1"/>
</dbReference>
<accession>A0A934QGC5</accession>
<dbReference type="Proteomes" id="UP000778970">
    <property type="component" value="Unassembled WGS sequence"/>
</dbReference>
<dbReference type="InterPro" id="IPR000674">
    <property type="entry name" value="Ald_Oxase/Xan_DH_a/b"/>
</dbReference>
<name>A0A934QGC5_9PROT</name>
<dbReference type="InterPro" id="IPR006311">
    <property type="entry name" value="TAT_signal"/>
</dbReference>
<sequence>MPTSIRRCRAISAAAQPTPESARRSKTPQASWRAKATMSDTHTMQARTGTSRRTFLKQAGTAAAGLVVGVYLPTPGRAASGAASVIQGDGTSTAAAPNAFVRIAPDDTVTVLSKHSELGQGPYTGLTTLVAEELDADWSQMRATAAPSDPEVYKNLDFGLQGTGGSNAIKNSYTQMRRAGAAARAMLVAAAAETWDVPADEITVRQGRIRHEASGQEAGFGAFAAAAAEQPAPKEPKLKSPDQFRLIGTDVPKVDSRIKATGEAQFTLDLQPEGTVTVLVAHPPRFGSKVTSFDDSEARKIKGVLDVKQVPYGIAVYATGFWPAKKGRDSLEISWDDSNAETRSSEEIIADHRKRAQSRGKPAADRGQIDDALAGAEQVLEAEFIFPYLAHAPMEPLDALVTLHDDGAEARFGSQLQTVDHKMIAQTLGLPMEKVQIHTMLAGGSFGRRGQQNGEFAAEAAAVAKAWGETDRPIKLVYSREDDITGGRYRPIYVHKLKGGLDADGNIVAWDQSIVGQSIIAGSPFSGMMQDGIDPTSVEGARNLPYAVPNLHVSLQSTDVGVPPLWWRSVGHTHTGFATEVFLDELLAAAGRDQVEGRLALLGDHPRHAGVLKAVARMADWDAGPPEGRARGVAVHKSFDTYVAQIAEVSQGEDGLPKVHRVWCAVDCGVAVNPNVVRAQMEGGIGYGLGAVLYDEVELKDGKPQQNNFDGYRSLRMDEMPAVEVEVVQSDAEPTGVGEPGTPPIGPAVAIAFHRLTGQRVRRLPFVKSVQT</sequence>
<dbReference type="Gene3D" id="3.30.365.10">
    <property type="entry name" value="Aldehyde oxidase/xanthine dehydrogenase, molybdopterin binding domain"/>
    <property type="match status" value="4"/>
</dbReference>
<dbReference type="EMBL" id="NRRE01000011">
    <property type="protein sequence ID" value="MBK1696137.1"/>
    <property type="molecule type" value="Genomic_DNA"/>
</dbReference>